<dbReference type="GO" id="GO:0004807">
    <property type="term" value="F:triose-phosphate isomerase activity"/>
    <property type="evidence" value="ECO:0007669"/>
    <property type="project" value="InterPro"/>
</dbReference>
<evidence type="ECO:0000256" key="3">
    <source>
        <dbReference type="ARBA" id="ARBA00023235"/>
    </source>
</evidence>
<dbReference type="PANTHER" id="PTHR21139:SF2">
    <property type="entry name" value="TRIOSEPHOSPHATE ISOMERASE"/>
    <property type="match status" value="1"/>
</dbReference>
<name>A0A8S1ISI9_9CHLO</name>
<organism evidence="5 6">
    <name type="scientific">Ostreobium quekettii</name>
    <dbReference type="NCBI Taxonomy" id="121088"/>
    <lineage>
        <taxon>Eukaryota</taxon>
        <taxon>Viridiplantae</taxon>
        <taxon>Chlorophyta</taxon>
        <taxon>core chlorophytes</taxon>
        <taxon>Ulvophyceae</taxon>
        <taxon>TCBD clade</taxon>
        <taxon>Bryopsidales</taxon>
        <taxon>Ostreobineae</taxon>
        <taxon>Ostreobiaceae</taxon>
        <taxon>Ostreobium</taxon>
    </lineage>
</organism>
<dbReference type="InterPro" id="IPR013785">
    <property type="entry name" value="Aldolase_TIM"/>
</dbReference>
<evidence type="ECO:0008006" key="7">
    <source>
        <dbReference type="Google" id="ProtNLM"/>
    </source>
</evidence>
<dbReference type="PROSITE" id="PS00171">
    <property type="entry name" value="TIM_1"/>
    <property type="match status" value="1"/>
</dbReference>
<keyword evidence="6" id="KW-1185">Reference proteome</keyword>
<keyword evidence="3" id="KW-0413">Isomerase</keyword>
<dbReference type="EMBL" id="CAJHUC010000723">
    <property type="protein sequence ID" value="CAD7697870.1"/>
    <property type="molecule type" value="Genomic_DNA"/>
</dbReference>
<comment type="subunit">
    <text evidence="2">Homodimer.</text>
</comment>
<dbReference type="GO" id="GO:0005829">
    <property type="term" value="C:cytosol"/>
    <property type="evidence" value="ECO:0007669"/>
    <property type="project" value="TreeGrafter"/>
</dbReference>
<dbReference type="AlphaFoldDB" id="A0A8S1ISI9"/>
<reference evidence="5" key="1">
    <citation type="submission" date="2020-12" db="EMBL/GenBank/DDBJ databases">
        <authorList>
            <person name="Iha C."/>
        </authorList>
    </citation>
    <scope>NUCLEOTIDE SEQUENCE</scope>
</reference>
<dbReference type="PANTHER" id="PTHR21139">
    <property type="entry name" value="TRIOSEPHOSPHATE ISOMERASE"/>
    <property type="match status" value="1"/>
</dbReference>
<dbReference type="GO" id="GO:0019563">
    <property type="term" value="P:glycerol catabolic process"/>
    <property type="evidence" value="ECO:0007669"/>
    <property type="project" value="TreeGrafter"/>
</dbReference>
<comment type="pathway">
    <text evidence="4">Carbohydrate biosynthesis.</text>
</comment>
<dbReference type="NCBIfam" id="TIGR00419">
    <property type="entry name" value="tim"/>
    <property type="match status" value="1"/>
</dbReference>
<dbReference type="Pfam" id="PF00121">
    <property type="entry name" value="TIM"/>
    <property type="match status" value="1"/>
</dbReference>
<evidence type="ECO:0000256" key="2">
    <source>
        <dbReference type="ARBA" id="ARBA00011738"/>
    </source>
</evidence>
<comment type="caution">
    <text evidence="5">The sequence shown here is derived from an EMBL/GenBank/DDBJ whole genome shotgun (WGS) entry which is preliminary data.</text>
</comment>
<evidence type="ECO:0000313" key="5">
    <source>
        <dbReference type="EMBL" id="CAD7697870.1"/>
    </source>
</evidence>
<gene>
    <name evidence="5" type="ORF">OSTQU699_LOCUS3231</name>
</gene>
<dbReference type="Proteomes" id="UP000708148">
    <property type="component" value="Unassembled WGS sequence"/>
</dbReference>
<dbReference type="GO" id="GO:0046166">
    <property type="term" value="P:glyceraldehyde-3-phosphate biosynthetic process"/>
    <property type="evidence" value="ECO:0007669"/>
    <property type="project" value="TreeGrafter"/>
</dbReference>
<dbReference type="InterPro" id="IPR035990">
    <property type="entry name" value="TIM_sf"/>
</dbReference>
<evidence type="ECO:0000256" key="4">
    <source>
        <dbReference type="ARBA" id="ARBA00024331"/>
    </source>
</evidence>
<accession>A0A8S1ISI9</accession>
<dbReference type="SUPFAM" id="SSF51351">
    <property type="entry name" value="Triosephosphate isomerase (TIM)"/>
    <property type="match status" value="1"/>
</dbReference>
<proteinExistence type="inferred from homology"/>
<comment type="similarity">
    <text evidence="1">Belongs to the triosephosphate isomerase family.</text>
</comment>
<dbReference type="InterPro" id="IPR000652">
    <property type="entry name" value="Triosephosphate_isomerase"/>
</dbReference>
<dbReference type="GO" id="GO:0006094">
    <property type="term" value="P:gluconeogenesis"/>
    <property type="evidence" value="ECO:0007669"/>
    <property type="project" value="TreeGrafter"/>
</dbReference>
<sequence length="173" mass="17934">MLSDCGVPWVILGHSERRALCGEDSATVGKKVGHALAQGLRVIACIGETLAQRESGEMFAVLEEQMGAIAENASDWARVVIAYEPVWAIGTGVVATPAQAQEVHAFLRAWVGGRSGEAVAASLRLLYGGSVNDANCVELAGQPDIDGFLVGGASLNGGAFVKICNAQASAVRR</sequence>
<dbReference type="InterPro" id="IPR020861">
    <property type="entry name" value="Triosephosphate_isomerase_AS"/>
</dbReference>
<dbReference type="GO" id="GO:0006096">
    <property type="term" value="P:glycolytic process"/>
    <property type="evidence" value="ECO:0007669"/>
    <property type="project" value="TreeGrafter"/>
</dbReference>
<dbReference type="OrthoDB" id="6715177at2759"/>
<dbReference type="PROSITE" id="PS51440">
    <property type="entry name" value="TIM_2"/>
    <property type="match status" value="1"/>
</dbReference>
<evidence type="ECO:0000256" key="1">
    <source>
        <dbReference type="ARBA" id="ARBA00007422"/>
    </source>
</evidence>
<dbReference type="CDD" id="cd00311">
    <property type="entry name" value="TIM"/>
    <property type="match status" value="1"/>
</dbReference>
<protein>
    <recommendedName>
        <fullName evidence="7">Triosephosphate isomerase</fullName>
    </recommendedName>
</protein>
<evidence type="ECO:0000313" key="6">
    <source>
        <dbReference type="Proteomes" id="UP000708148"/>
    </source>
</evidence>
<dbReference type="Gene3D" id="3.20.20.70">
    <property type="entry name" value="Aldolase class I"/>
    <property type="match status" value="1"/>
</dbReference>